<dbReference type="Proteomes" id="UP000194664">
    <property type="component" value="Unassembled WGS sequence"/>
</dbReference>
<evidence type="ECO:0000313" key="3">
    <source>
        <dbReference type="Proteomes" id="UP000194664"/>
    </source>
</evidence>
<reference evidence="2 3" key="1">
    <citation type="submission" date="2016-12" db="EMBL/GenBank/DDBJ databases">
        <title>The draft genome sequence of HSLHS2.</title>
        <authorList>
            <person name="Hu D."/>
            <person name="Wang L."/>
            <person name="Shao Z."/>
        </authorList>
    </citation>
    <scope>NUCLEOTIDE SEQUENCE [LARGE SCALE GENOMIC DNA]</scope>
    <source>
        <strain evidence="2">MCCC 1A06712</strain>
    </source>
</reference>
<evidence type="ECO:0000313" key="2">
    <source>
        <dbReference type="EMBL" id="OUD09086.1"/>
    </source>
</evidence>
<feature type="signal peptide" evidence="1">
    <location>
        <begin position="1"/>
        <end position="21"/>
    </location>
</feature>
<dbReference type="SUPFAM" id="SSF49503">
    <property type="entry name" value="Cupredoxins"/>
    <property type="match status" value="1"/>
</dbReference>
<organism evidence="2 3">
    <name type="scientific">Marivivens niveibacter</name>
    <dbReference type="NCBI Taxonomy" id="1930667"/>
    <lineage>
        <taxon>Bacteria</taxon>
        <taxon>Pseudomonadati</taxon>
        <taxon>Pseudomonadota</taxon>
        <taxon>Alphaproteobacteria</taxon>
        <taxon>Rhodobacterales</taxon>
        <taxon>Paracoccaceae</taxon>
        <taxon>Marivivens group</taxon>
        <taxon>Marivivens</taxon>
    </lineage>
</organism>
<accession>A0A251WXL6</accession>
<keyword evidence="3" id="KW-1185">Reference proteome</keyword>
<evidence type="ECO:0000256" key="1">
    <source>
        <dbReference type="SAM" id="SignalP"/>
    </source>
</evidence>
<dbReference type="RefSeq" id="WP_086451566.1">
    <property type="nucleotide sequence ID" value="NZ_MSPP01000003.1"/>
</dbReference>
<feature type="chain" id="PRO_5012354873" evidence="1">
    <location>
        <begin position="22"/>
        <end position="117"/>
    </location>
</feature>
<gene>
    <name evidence="2" type="ORF">BVC71_10260</name>
</gene>
<comment type="caution">
    <text evidence="2">The sequence shown here is derived from an EMBL/GenBank/DDBJ whole genome shotgun (WGS) entry which is preliminary data.</text>
</comment>
<dbReference type="AlphaFoldDB" id="A0A251WXL6"/>
<dbReference type="OrthoDB" id="7725826at2"/>
<name>A0A251WXL6_9RHOB</name>
<dbReference type="EMBL" id="MSPP01000003">
    <property type="protein sequence ID" value="OUD09086.1"/>
    <property type="molecule type" value="Genomic_DNA"/>
</dbReference>
<proteinExistence type="predicted"/>
<dbReference type="Gene3D" id="2.60.40.420">
    <property type="entry name" value="Cupredoxins - blue copper proteins"/>
    <property type="match status" value="1"/>
</dbReference>
<protein>
    <submittedName>
        <fullName evidence="2">Uncharacterized protein</fullName>
    </submittedName>
</protein>
<sequence length="117" mass="12802">MLRNFAFAAIAALTTATGALAEDSVTQTVVITDFGYFPMVTYLDEGDTVIFSNQTDSAQNVMAVRELETDVPQWETGSLAPLETYSLIINTDTVLQFETSFGNEVNGEFSFDEPVLN</sequence>
<keyword evidence="1" id="KW-0732">Signal</keyword>
<dbReference type="InterPro" id="IPR008972">
    <property type="entry name" value="Cupredoxin"/>
</dbReference>